<evidence type="ECO:0000313" key="10">
    <source>
        <dbReference type="Proteomes" id="UP000284178"/>
    </source>
</evidence>
<dbReference type="GeneID" id="83015530"/>
<dbReference type="GO" id="GO:0005737">
    <property type="term" value="C:cytoplasm"/>
    <property type="evidence" value="ECO:0007669"/>
    <property type="project" value="UniProtKB-SubCell"/>
</dbReference>
<dbReference type="SUPFAM" id="SSF52728">
    <property type="entry name" value="PTS IIb component"/>
    <property type="match status" value="1"/>
</dbReference>
<keyword evidence="3" id="KW-0963">Cytoplasm</keyword>
<evidence type="ECO:0000256" key="2">
    <source>
        <dbReference type="ARBA" id="ARBA00022448"/>
    </source>
</evidence>
<protein>
    <submittedName>
        <fullName evidence="9">PTS mannose/fructose/sorbose transporter subunit IIB</fullName>
    </submittedName>
</protein>
<keyword evidence="7" id="KW-0418">Kinase</keyword>
<accession>A0A412G158</accession>
<keyword evidence="5" id="KW-0808">Transferase</keyword>
<dbReference type="InterPro" id="IPR036667">
    <property type="entry name" value="PTS_IIB_sorbose-sp_sf"/>
</dbReference>
<proteinExistence type="predicted"/>
<dbReference type="InterPro" id="IPR004720">
    <property type="entry name" value="PTS_IIB_sorbose-sp"/>
</dbReference>
<keyword evidence="2" id="KW-0813">Transport</keyword>
<dbReference type="GO" id="GO:0016301">
    <property type="term" value="F:kinase activity"/>
    <property type="evidence" value="ECO:0007669"/>
    <property type="project" value="UniProtKB-KW"/>
</dbReference>
<keyword evidence="6" id="KW-0598">Phosphotransferase system</keyword>
<evidence type="ECO:0000259" key="8">
    <source>
        <dbReference type="PROSITE" id="PS51101"/>
    </source>
</evidence>
<dbReference type="RefSeq" id="WP_006058748.1">
    <property type="nucleotide sequence ID" value="NZ_CABJCV010000009.1"/>
</dbReference>
<evidence type="ECO:0000256" key="1">
    <source>
        <dbReference type="ARBA" id="ARBA00004496"/>
    </source>
</evidence>
<dbReference type="CDD" id="cd00001">
    <property type="entry name" value="PTS_IIB_man"/>
    <property type="match status" value="1"/>
</dbReference>
<gene>
    <name evidence="9" type="ORF">DWY25_08965</name>
</gene>
<dbReference type="PROSITE" id="PS51101">
    <property type="entry name" value="PTS_EIIB_TYPE_4"/>
    <property type="match status" value="1"/>
</dbReference>
<dbReference type="Proteomes" id="UP000284178">
    <property type="component" value="Unassembled WGS sequence"/>
</dbReference>
<evidence type="ECO:0000256" key="3">
    <source>
        <dbReference type="ARBA" id="ARBA00022490"/>
    </source>
</evidence>
<evidence type="ECO:0000256" key="6">
    <source>
        <dbReference type="ARBA" id="ARBA00022683"/>
    </source>
</evidence>
<evidence type="ECO:0000256" key="7">
    <source>
        <dbReference type="ARBA" id="ARBA00022777"/>
    </source>
</evidence>
<keyword evidence="10" id="KW-1185">Reference proteome</keyword>
<dbReference type="GO" id="GO:0008982">
    <property type="term" value="F:protein-N(PI)-phosphohistidine-sugar phosphotransferase activity"/>
    <property type="evidence" value="ECO:0007669"/>
    <property type="project" value="InterPro"/>
</dbReference>
<feature type="domain" description="PTS EIIB type-4" evidence="8">
    <location>
        <begin position="1"/>
        <end position="160"/>
    </location>
</feature>
<dbReference type="Gene3D" id="3.40.35.10">
    <property type="entry name" value="Phosphotransferase system, sorbose subfamily IIB component"/>
    <property type="match status" value="1"/>
</dbReference>
<sequence length="160" mass="17770">MEIVNVRIDERLIHGQVAAVWTNTLNATRIMVIDDMAAKDEIQKIALKMACPSTVKLSILPAEKAADRLKSEAYPTDRIFVVLKGPKTIKQVADAGYMFPVVNVGNMSNKHGSTQIKRSVSVTPEDVAAFRELNDRGVKFTAQMVPTEEKIDFMPLIKDL</sequence>
<dbReference type="Pfam" id="PF03830">
    <property type="entry name" value="PTSIIB_sorb"/>
    <property type="match status" value="1"/>
</dbReference>
<comment type="subcellular location">
    <subcellularLocation>
        <location evidence="1">Cytoplasm</location>
    </subcellularLocation>
</comment>
<organism evidence="9 10">
    <name type="scientific">Holdemania filiformis</name>
    <dbReference type="NCBI Taxonomy" id="61171"/>
    <lineage>
        <taxon>Bacteria</taxon>
        <taxon>Bacillati</taxon>
        <taxon>Bacillota</taxon>
        <taxon>Erysipelotrichia</taxon>
        <taxon>Erysipelotrichales</taxon>
        <taxon>Erysipelotrichaceae</taxon>
        <taxon>Holdemania</taxon>
    </lineage>
</organism>
<comment type="caution">
    <text evidence="9">The sequence shown here is derived from an EMBL/GenBank/DDBJ whole genome shotgun (WGS) entry which is preliminary data.</text>
</comment>
<dbReference type="EMBL" id="QRUP01000009">
    <property type="protein sequence ID" value="RGR74197.1"/>
    <property type="molecule type" value="Genomic_DNA"/>
</dbReference>
<evidence type="ECO:0000256" key="5">
    <source>
        <dbReference type="ARBA" id="ARBA00022679"/>
    </source>
</evidence>
<name>A0A412G158_9FIRM</name>
<reference evidence="9 10" key="1">
    <citation type="submission" date="2018-08" db="EMBL/GenBank/DDBJ databases">
        <title>A genome reference for cultivated species of the human gut microbiota.</title>
        <authorList>
            <person name="Zou Y."/>
            <person name="Xue W."/>
            <person name="Luo G."/>
        </authorList>
    </citation>
    <scope>NUCLEOTIDE SEQUENCE [LARGE SCALE GENOMIC DNA]</scope>
    <source>
        <strain evidence="9 10">AF24-29</strain>
    </source>
</reference>
<dbReference type="AlphaFoldDB" id="A0A412G158"/>
<dbReference type="GO" id="GO:0009401">
    <property type="term" value="P:phosphoenolpyruvate-dependent sugar phosphotransferase system"/>
    <property type="evidence" value="ECO:0007669"/>
    <property type="project" value="UniProtKB-KW"/>
</dbReference>
<keyword evidence="4" id="KW-0762">Sugar transport</keyword>
<evidence type="ECO:0000313" key="9">
    <source>
        <dbReference type="EMBL" id="RGR74197.1"/>
    </source>
</evidence>
<evidence type="ECO:0000256" key="4">
    <source>
        <dbReference type="ARBA" id="ARBA00022597"/>
    </source>
</evidence>